<name>A0ABW2UBV9_9BACT</name>
<dbReference type="EMBL" id="JBHTEK010000002">
    <property type="protein sequence ID" value="MFC7670509.1"/>
    <property type="molecule type" value="Genomic_DNA"/>
</dbReference>
<reference evidence="3" key="2">
    <citation type="journal article" date="2019" name="Int. J. Syst. Evol. Microbiol.">
        <title>The Global Catalogue of Microorganisms (GCM) 10K type strain sequencing project: providing services to taxonomists for standard genome sequencing and annotation.</title>
        <authorList>
            <consortium name="The Broad Institute Genomics Platform"/>
            <consortium name="The Broad Institute Genome Sequencing Center for Infectious Disease"/>
            <person name="Wu L."/>
            <person name="Ma J."/>
        </authorList>
    </citation>
    <scope>NUCLEOTIDE SEQUENCE [LARGE SCALE GENOMIC DNA]</scope>
    <source>
        <strain evidence="3">JCM 19635</strain>
    </source>
</reference>
<gene>
    <name evidence="1" type="ORF">ACFQT0_26185</name>
    <name evidence="2" type="ORF">ACFQT0_26375</name>
</gene>
<dbReference type="Proteomes" id="UP001596513">
    <property type="component" value="Unassembled WGS sequence"/>
</dbReference>
<reference evidence="2" key="1">
    <citation type="journal article" date="2014" name="Int. J. Syst. Evol. Microbiol.">
        <title>Complete genome of a new Firmicutes species belonging to the dominant human colonic microbiota ('Ruminococcus bicirculans') reveals two chromosomes and a selective capacity to utilize plant glucans.</title>
        <authorList>
            <consortium name="NISC Comparative Sequencing Program"/>
            <person name="Wegmann U."/>
            <person name="Louis P."/>
            <person name="Goesmann A."/>
            <person name="Henrissat B."/>
            <person name="Duncan S.H."/>
            <person name="Flint H.J."/>
        </authorList>
    </citation>
    <scope>NUCLEOTIDE SEQUENCE</scope>
    <source>
        <strain evidence="2">JCM 19635</strain>
    </source>
</reference>
<evidence type="ECO:0000313" key="3">
    <source>
        <dbReference type="Proteomes" id="UP001596513"/>
    </source>
</evidence>
<sequence>MVLVTINWWGNLAGTSFLQAAFDTGGRGLANLSEAELNKKYAKVPMPASPTSIINFVVQNGYRVVGFSTTQGGAGADASRVSVTNGYVFLCEQVR</sequence>
<protein>
    <submittedName>
        <fullName evidence="2">Uncharacterized protein</fullName>
    </submittedName>
</protein>
<organism evidence="2 3">
    <name type="scientific">Hymenobacter humi</name>
    <dbReference type="NCBI Taxonomy" id="1411620"/>
    <lineage>
        <taxon>Bacteria</taxon>
        <taxon>Pseudomonadati</taxon>
        <taxon>Bacteroidota</taxon>
        <taxon>Cytophagia</taxon>
        <taxon>Cytophagales</taxon>
        <taxon>Hymenobacteraceae</taxon>
        <taxon>Hymenobacter</taxon>
    </lineage>
</organism>
<comment type="caution">
    <text evidence="2">The sequence shown here is derived from an EMBL/GenBank/DDBJ whole genome shotgun (WGS) entry which is preliminary data.</text>
</comment>
<accession>A0ABW2UBV9</accession>
<proteinExistence type="predicted"/>
<dbReference type="RefSeq" id="WP_380206206.1">
    <property type="nucleotide sequence ID" value="NZ_JBHTEK010000002.1"/>
</dbReference>
<reference evidence="2" key="3">
    <citation type="submission" date="2024-09" db="EMBL/GenBank/DDBJ databases">
        <authorList>
            <person name="Sun Q."/>
            <person name="Mori K."/>
        </authorList>
    </citation>
    <scope>NUCLEOTIDE SEQUENCE</scope>
    <source>
        <strain evidence="2">JCM 19635</strain>
    </source>
</reference>
<evidence type="ECO:0000313" key="2">
    <source>
        <dbReference type="EMBL" id="MFC7670509.1"/>
    </source>
</evidence>
<evidence type="ECO:0000313" key="1">
    <source>
        <dbReference type="EMBL" id="MFC7670475.1"/>
    </source>
</evidence>
<keyword evidence="3" id="KW-1185">Reference proteome</keyword>
<dbReference type="EMBL" id="JBHTEK010000002">
    <property type="protein sequence ID" value="MFC7670475.1"/>
    <property type="molecule type" value="Genomic_DNA"/>
</dbReference>